<gene>
    <name evidence="1" type="ORF">GALL_416240</name>
</gene>
<accession>A0A1J5Q096</accession>
<sequence length="105" mass="11799">MIAIDLANGNVIFEFAGYRFVQLMQQTQCGVAVNQMRDDKPKAVDVSDLRKAQILFIHFFVDGIERFFSTGNPDRQAVLCISGFQGQFNFFDQITSATTCLGNCF</sequence>
<organism evidence="1">
    <name type="scientific">mine drainage metagenome</name>
    <dbReference type="NCBI Taxonomy" id="410659"/>
    <lineage>
        <taxon>unclassified sequences</taxon>
        <taxon>metagenomes</taxon>
        <taxon>ecological metagenomes</taxon>
    </lineage>
</organism>
<protein>
    <submittedName>
        <fullName evidence="1">Uncharacterized protein</fullName>
    </submittedName>
</protein>
<name>A0A1J5Q096_9ZZZZ</name>
<reference evidence="1" key="1">
    <citation type="submission" date="2016-10" db="EMBL/GenBank/DDBJ databases">
        <title>Sequence of Gallionella enrichment culture.</title>
        <authorList>
            <person name="Poehlein A."/>
            <person name="Muehling M."/>
            <person name="Daniel R."/>
        </authorList>
    </citation>
    <scope>NUCLEOTIDE SEQUENCE</scope>
</reference>
<comment type="caution">
    <text evidence="1">The sequence shown here is derived from an EMBL/GenBank/DDBJ whole genome shotgun (WGS) entry which is preliminary data.</text>
</comment>
<proteinExistence type="predicted"/>
<dbReference type="EMBL" id="MLJW01001800">
    <property type="protein sequence ID" value="OIQ76688.1"/>
    <property type="molecule type" value="Genomic_DNA"/>
</dbReference>
<evidence type="ECO:0000313" key="1">
    <source>
        <dbReference type="EMBL" id="OIQ76688.1"/>
    </source>
</evidence>
<dbReference type="AlphaFoldDB" id="A0A1J5Q096"/>